<feature type="domain" description="Helicase ATP-binding" evidence="11">
    <location>
        <begin position="280"/>
        <end position="450"/>
    </location>
</feature>
<dbReference type="InterPro" id="IPR027417">
    <property type="entry name" value="P-loop_NTPase"/>
</dbReference>
<dbReference type="SUPFAM" id="SSF52540">
    <property type="entry name" value="P-loop containing nucleoside triphosphate hydrolases"/>
    <property type="match status" value="2"/>
</dbReference>
<accession>A0A3A8NS67</accession>
<dbReference type="InterPro" id="IPR007409">
    <property type="entry name" value="Restrct_endonuc_type1_HsdR_N"/>
</dbReference>
<dbReference type="CDD" id="cd18030">
    <property type="entry name" value="DEXHc_RE_I_HsdR"/>
    <property type="match status" value="1"/>
</dbReference>
<dbReference type="GO" id="GO:0009035">
    <property type="term" value="F:type I site-specific deoxyribonuclease activity"/>
    <property type="evidence" value="ECO:0007669"/>
    <property type="project" value="UniProtKB-EC"/>
</dbReference>
<dbReference type="GO" id="GO:0005524">
    <property type="term" value="F:ATP binding"/>
    <property type="evidence" value="ECO:0007669"/>
    <property type="project" value="UniProtKB-KW"/>
</dbReference>
<dbReference type="InterPro" id="IPR021810">
    <property type="entry name" value="T1RH-like_C"/>
</dbReference>
<keyword evidence="13" id="KW-1185">Reference proteome</keyword>
<dbReference type="GO" id="GO:0009307">
    <property type="term" value="P:DNA restriction-modification system"/>
    <property type="evidence" value="ECO:0007669"/>
    <property type="project" value="UniProtKB-KW"/>
</dbReference>
<dbReference type="InterPro" id="IPR051268">
    <property type="entry name" value="Type-I_R_enzyme_R_subunit"/>
</dbReference>
<dbReference type="InterPro" id="IPR040980">
    <property type="entry name" value="SWI2_SNF2"/>
</dbReference>
<dbReference type="Proteomes" id="UP000273405">
    <property type="component" value="Unassembled WGS sequence"/>
</dbReference>
<evidence type="ECO:0000256" key="3">
    <source>
        <dbReference type="ARBA" id="ARBA00022722"/>
    </source>
</evidence>
<evidence type="ECO:0000313" key="12">
    <source>
        <dbReference type="EMBL" id="RKH45021.1"/>
    </source>
</evidence>
<evidence type="ECO:0000256" key="8">
    <source>
        <dbReference type="ARBA" id="ARBA00022840"/>
    </source>
</evidence>
<dbReference type="Pfam" id="PF11867">
    <property type="entry name" value="T1RH-like_C"/>
    <property type="match status" value="1"/>
</dbReference>
<evidence type="ECO:0000256" key="2">
    <source>
        <dbReference type="ARBA" id="ARBA00008598"/>
    </source>
</evidence>
<evidence type="ECO:0000313" key="13">
    <source>
        <dbReference type="Proteomes" id="UP000273405"/>
    </source>
</evidence>
<evidence type="ECO:0000256" key="10">
    <source>
        <dbReference type="RuleBase" id="RU364115"/>
    </source>
</evidence>
<name>A0A3A8NS67_9BACT</name>
<comment type="subunit">
    <text evidence="10">The type I restriction/modification system is composed of three polypeptides R, M and S.</text>
</comment>
<keyword evidence="4 10" id="KW-0547">Nucleotide-binding</keyword>
<reference evidence="13" key="1">
    <citation type="submission" date="2018-09" db="EMBL/GenBank/DDBJ databases">
        <authorList>
            <person name="Livingstone P.G."/>
            <person name="Whitworth D.E."/>
        </authorList>
    </citation>
    <scope>NUCLEOTIDE SEQUENCE [LARGE SCALE GENOMIC DNA]</scope>
    <source>
        <strain evidence="13">CA040B</strain>
    </source>
</reference>
<keyword evidence="6 12" id="KW-0255">Endonuclease</keyword>
<dbReference type="EMBL" id="RAWG01000041">
    <property type="protein sequence ID" value="RKH45021.1"/>
    <property type="molecule type" value="Genomic_DNA"/>
</dbReference>
<dbReference type="AlphaFoldDB" id="A0A3A8NS67"/>
<evidence type="ECO:0000256" key="5">
    <source>
        <dbReference type="ARBA" id="ARBA00022747"/>
    </source>
</evidence>
<dbReference type="Pfam" id="PF22679">
    <property type="entry name" value="T1R_D3-like"/>
    <property type="match status" value="1"/>
</dbReference>
<keyword evidence="5 10" id="KW-0680">Restriction system</keyword>
<dbReference type="GO" id="GO:0003677">
    <property type="term" value="F:DNA binding"/>
    <property type="evidence" value="ECO:0007669"/>
    <property type="project" value="UniProtKB-KW"/>
</dbReference>
<dbReference type="Pfam" id="PF18766">
    <property type="entry name" value="SWI2_SNF2"/>
    <property type="match status" value="1"/>
</dbReference>
<dbReference type="CDD" id="cd22332">
    <property type="entry name" value="HsdR_N"/>
    <property type="match status" value="1"/>
</dbReference>
<dbReference type="SMART" id="SM00487">
    <property type="entry name" value="DEXDc"/>
    <property type="match status" value="1"/>
</dbReference>
<dbReference type="PROSITE" id="PS51192">
    <property type="entry name" value="HELICASE_ATP_BIND_1"/>
    <property type="match status" value="1"/>
</dbReference>
<evidence type="ECO:0000256" key="4">
    <source>
        <dbReference type="ARBA" id="ARBA00022741"/>
    </source>
</evidence>
<gene>
    <name evidence="12" type="ORF">D7X12_08995</name>
</gene>
<comment type="catalytic activity">
    <reaction evidence="1 10">
        <text>Endonucleolytic cleavage of DNA to give random double-stranded fragments with terminal 5'-phosphates, ATP is simultaneously hydrolyzed.</text>
        <dbReference type="EC" id="3.1.21.3"/>
    </reaction>
</comment>
<protein>
    <recommendedName>
        <fullName evidence="10">Type I restriction enzyme endonuclease subunit</fullName>
        <shortName evidence="10">R protein</shortName>
        <ecNumber evidence="10">3.1.21.3</ecNumber>
    </recommendedName>
</protein>
<keyword evidence="7 10" id="KW-0378">Hydrolase</keyword>
<dbReference type="Pfam" id="PF04313">
    <property type="entry name" value="HSDR_N"/>
    <property type="match status" value="1"/>
</dbReference>
<evidence type="ECO:0000256" key="6">
    <source>
        <dbReference type="ARBA" id="ARBA00022759"/>
    </source>
</evidence>
<dbReference type="InterPro" id="IPR055180">
    <property type="entry name" value="HsdR_RecA-like_helicase_dom_2"/>
</dbReference>
<sequence length="1015" mass="115500">MGSHRGTESDFELTTIERLDTHGYTWCHGSEVEREDDDEVVLRSRLRDSLAQRYSDLPAGPLAEAVAKLSRPEGVDPLRRNLAFHQLLTRGFEVRVEHADGRVEHRHIHAIDWETPEANEFLVVNQLGIRGKNDRRPDVLVYVNGLPLVLFELKNPYSDVPTVDDALNQIQHYIHDIPQLFEFNAFTIVSDGVHTLHGVWTSNEEWYAPWKSIDGRKVEPGTTGSMKVLIEGLFPKDRLLSYVRDFIAFEEANEKLTKKAAKYHQFFAVRFAAEKTKQAVLAGKDKRIGVIWHTTGSGKSLSMAFLVGILRRMRELENPSFVIQVDRNDLDDQLHDQFVAVRSLVGAVQHAESVSELRSLLRTEGGEVIFTTIEKFRLRDGETSHEVLSPRPNIIVIADEAHRSQYGFLQGYARYLSEALPNAHRLGFTGTPVSFSGADTEDVFGTLIHTYDIKQSQEDKATVPIYYSPRMVKLHLGHNDVDSALKEITENAEEFDQAELERRKSRWAALAAAAGAEERVKKLAADLLAHFLDRTATLKGKAMIVAMTRANCVRLYDALRALPNSPEIKVVMTGDLGKDPKEWSEAGHLTTKTQRDAIKKRMIDPDDPLKMVIVCDMWLTGTDIPCLHTLYIDKPMRGHNMIQAISRVNRVFRDKPHGLIVDYIGIGDELREATNRYSKGGGQGEPAPDIEEKARPLFLQCLGDIRKLLPEAQAAQAPKWRGLSRIDVEDLYAFAYGFLAEDEERKDDYLQTELRLTSAFLLVKHLDDCRVHADEVIFYQRVRKQLSKATPGRKPKRDLEVAVRDLVDDSVESEGVVDIFKSVGIEKADISILDDKFLQTFKDRKHENLRLKLLEQLLLDEIHRRQKQNLAKAKSFRELLEKTLQRYHSRIIDAATVVQEMIKLRKELGASEARAKLLGLAEDELAFYDALSENAESLYQQPFLSDLVHEVVQTIKRNLKVDWTEPHRDDVRAAIRAAVKRVLRRKGVKPEDFEPFMEKFMAQAEALYAEWPLAA</sequence>
<evidence type="ECO:0000259" key="11">
    <source>
        <dbReference type="PROSITE" id="PS51192"/>
    </source>
</evidence>
<keyword evidence="9 10" id="KW-0238">DNA-binding</keyword>
<evidence type="ECO:0000256" key="7">
    <source>
        <dbReference type="ARBA" id="ARBA00022801"/>
    </source>
</evidence>
<evidence type="ECO:0000256" key="1">
    <source>
        <dbReference type="ARBA" id="ARBA00000851"/>
    </source>
</evidence>
<dbReference type="PANTHER" id="PTHR30195">
    <property type="entry name" value="TYPE I SITE-SPECIFIC DEOXYRIBONUCLEASE PROTEIN SUBUNIT M AND R"/>
    <property type="match status" value="1"/>
</dbReference>
<dbReference type="Gene3D" id="3.40.50.300">
    <property type="entry name" value="P-loop containing nucleotide triphosphate hydrolases"/>
    <property type="match status" value="2"/>
</dbReference>
<comment type="caution">
    <text evidence="12">The sequence shown here is derived from an EMBL/GenBank/DDBJ whole genome shotgun (WGS) entry which is preliminary data.</text>
</comment>
<dbReference type="InterPro" id="IPR014001">
    <property type="entry name" value="Helicase_ATP-bd"/>
</dbReference>
<dbReference type="InterPro" id="IPR004473">
    <property type="entry name" value="Restrct_endonuc_typeI_HsdR"/>
</dbReference>
<proteinExistence type="inferred from homology"/>
<dbReference type="EC" id="3.1.21.3" evidence="10"/>
<dbReference type="CDD" id="cd18800">
    <property type="entry name" value="SF2_C_EcoR124I-like"/>
    <property type="match status" value="1"/>
</dbReference>
<dbReference type="PANTHER" id="PTHR30195:SF15">
    <property type="entry name" value="TYPE I RESTRICTION ENZYME HINDI ENDONUCLEASE SUBUNIT"/>
    <property type="match status" value="1"/>
</dbReference>
<dbReference type="Gene3D" id="3.90.1570.50">
    <property type="match status" value="1"/>
</dbReference>
<evidence type="ECO:0000256" key="9">
    <source>
        <dbReference type="ARBA" id="ARBA00023125"/>
    </source>
</evidence>
<keyword evidence="8 10" id="KW-0067">ATP-binding</keyword>
<comment type="similarity">
    <text evidence="2 10">Belongs to the HsdR family.</text>
</comment>
<organism evidence="12 13">
    <name type="scientific">Corallococcus sicarius</name>
    <dbReference type="NCBI Taxonomy" id="2316726"/>
    <lineage>
        <taxon>Bacteria</taxon>
        <taxon>Pseudomonadati</taxon>
        <taxon>Myxococcota</taxon>
        <taxon>Myxococcia</taxon>
        <taxon>Myxococcales</taxon>
        <taxon>Cystobacterineae</taxon>
        <taxon>Myxococcaceae</taxon>
        <taxon>Corallococcus</taxon>
    </lineage>
</organism>
<keyword evidence="3" id="KW-0540">Nuclease</keyword>
<dbReference type="NCBIfam" id="TIGR00348">
    <property type="entry name" value="hsdR"/>
    <property type="match status" value="1"/>
</dbReference>
<comment type="function">
    <text evidence="10">Subunit R is required for both nuclease and ATPase activities, but not for modification.</text>
</comment>